<accession>A0A8K0SM92</accession>
<keyword evidence="4 6" id="KW-0472">Membrane</keyword>
<keyword evidence="2 6" id="KW-0812">Transmembrane</keyword>
<feature type="transmembrane region" description="Helical" evidence="6">
    <location>
        <begin position="12"/>
        <end position="31"/>
    </location>
</feature>
<keyword evidence="3 6" id="KW-1133">Transmembrane helix</keyword>
<feature type="transmembrane region" description="Helical" evidence="6">
    <location>
        <begin position="38"/>
        <end position="60"/>
    </location>
</feature>
<dbReference type="AlphaFoldDB" id="A0A8K0SM92"/>
<comment type="subcellular location">
    <subcellularLocation>
        <location evidence="1">Membrane</location>
        <topology evidence="1">Multi-pass membrane protein</topology>
    </subcellularLocation>
</comment>
<feature type="transmembrane region" description="Helical" evidence="6">
    <location>
        <begin position="230"/>
        <end position="250"/>
    </location>
</feature>
<evidence type="ECO:0000256" key="5">
    <source>
        <dbReference type="SAM" id="MobiDB-lite"/>
    </source>
</evidence>
<dbReference type="OrthoDB" id="3358017at2759"/>
<keyword evidence="8" id="KW-1185">Reference proteome</keyword>
<evidence type="ECO:0000256" key="3">
    <source>
        <dbReference type="ARBA" id="ARBA00022989"/>
    </source>
</evidence>
<evidence type="ECO:0000256" key="2">
    <source>
        <dbReference type="ARBA" id="ARBA00022692"/>
    </source>
</evidence>
<reference evidence="7" key="1">
    <citation type="journal article" date="2021" name="Nat. Commun.">
        <title>Genetic determinants of endophytism in the Arabidopsis root mycobiome.</title>
        <authorList>
            <person name="Mesny F."/>
            <person name="Miyauchi S."/>
            <person name="Thiergart T."/>
            <person name="Pickel B."/>
            <person name="Atanasova L."/>
            <person name="Karlsson M."/>
            <person name="Huettel B."/>
            <person name="Barry K.W."/>
            <person name="Haridas S."/>
            <person name="Chen C."/>
            <person name="Bauer D."/>
            <person name="Andreopoulos W."/>
            <person name="Pangilinan J."/>
            <person name="LaButti K."/>
            <person name="Riley R."/>
            <person name="Lipzen A."/>
            <person name="Clum A."/>
            <person name="Drula E."/>
            <person name="Henrissat B."/>
            <person name="Kohler A."/>
            <person name="Grigoriev I.V."/>
            <person name="Martin F.M."/>
            <person name="Hacquard S."/>
        </authorList>
    </citation>
    <scope>NUCLEOTIDE SEQUENCE</scope>
    <source>
        <strain evidence="7">MPI-CAGE-CH-0235</strain>
    </source>
</reference>
<evidence type="ECO:0000256" key="6">
    <source>
        <dbReference type="SAM" id="Phobius"/>
    </source>
</evidence>
<evidence type="ECO:0000313" key="7">
    <source>
        <dbReference type="EMBL" id="KAH7312279.1"/>
    </source>
</evidence>
<evidence type="ECO:0000256" key="4">
    <source>
        <dbReference type="ARBA" id="ARBA00023136"/>
    </source>
</evidence>
<gene>
    <name evidence="7" type="ORF">B0I35DRAFT_480749</name>
</gene>
<comment type="caution">
    <text evidence="7">The sequence shown here is derived from an EMBL/GenBank/DDBJ whole genome shotgun (WGS) entry which is preliminary data.</text>
</comment>
<feature type="compositionally biased region" description="Polar residues" evidence="5">
    <location>
        <begin position="272"/>
        <end position="287"/>
    </location>
</feature>
<evidence type="ECO:0000256" key="1">
    <source>
        <dbReference type="ARBA" id="ARBA00004141"/>
    </source>
</evidence>
<dbReference type="Pfam" id="PF04479">
    <property type="entry name" value="RTA1"/>
    <property type="match status" value="1"/>
</dbReference>
<dbReference type="InterPro" id="IPR007568">
    <property type="entry name" value="RTA1"/>
</dbReference>
<name>A0A8K0SM92_9HYPO</name>
<feature type="transmembrane region" description="Helical" evidence="6">
    <location>
        <begin position="72"/>
        <end position="93"/>
    </location>
</feature>
<dbReference type="EMBL" id="JAGPNK010000010">
    <property type="protein sequence ID" value="KAH7312279.1"/>
    <property type="molecule type" value="Genomic_DNA"/>
</dbReference>
<dbReference type="PANTHER" id="PTHR31465:SF32">
    <property type="entry name" value="DOMAIN PROTEIN, PUTATIVE-RELATED"/>
    <property type="match status" value="1"/>
</dbReference>
<dbReference type="GO" id="GO:0016020">
    <property type="term" value="C:membrane"/>
    <property type="evidence" value="ECO:0007669"/>
    <property type="project" value="UniProtKB-SubCell"/>
</dbReference>
<protein>
    <submittedName>
        <fullName evidence="7">RTA1 like protein-domain-containing protein</fullName>
    </submittedName>
</protein>
<proteinExistence type="predicted"/>
<feature type="transmembrane region" description="Helical" evidence="6">
    <location>
        <begin position="114"/>
        <end position="134"/>
    </location>
</feature>
<sequence>MAYSVWMYDPSLALAVVGSISYGITFFAMTATTVQHRAWYFLVVVVGAAVEVVAYCIRAYATQNQSESGPFIATLVLTVLAPIFVAGGNYLLISRLIVAVLPENSHRILGIPGRRLTPIFVACDVIAFLVQGAGSGIASSNDWAGEGGKLGEDILMSGLAFQLAAFCLFLTIFGRFHFLATRMEVETAPHGWRRVVASVYVSSVLIMTRCVYRLVEFGQGTDEYAFNHEWLFWLFEALPMLGAIGIFCIYHPGRYLGKADRAVTCQDIADQDSATKSTPSTPHLTNRTRAKGESC</sequence>
<dbReference type="Proteomes" id="UP000813444">
    <property type="component" value="Unassembled WGS sequence"/>
</dbReference>
<feature type="region of interest" description="Disordered" evidence="5">
    <location>
        <begin position="272"/>
        <end position="295"/>
    </location>
</feature>
<evidence type="ECO:0000313" key="8">
    <source>
        <dbReference type="Proteomes" id="UP000813444"/>
    </source>
</evidence>
<dbReference type="PANTHER" id="PTHR31465">
    <property type="entry name" value="PROTEIN RTA1-RELATED"/>
    <property type="match status" value="1"/>
</dbReference>
<feature type="transmembrane region" description="Helical" evidence="6">
    <location>
        <begin position="195"/>
        <end position="215"/>
    </location>
</feature>
<feature type="transmembrane region" description="Helical" evidence="6">
    <location>
        <begin position="154"/>
        <end position="174"/>
    </location>
</feature>
<organism evidence="7 8">
    <name type="scientific">Stachybotrys elegans</name>
    <dbReference type="NCBI Taxonomy" id="80388"/>
    <lineage>
        <taxon>Eukaryota</taxon>
        <taxon>Fungi</taxon>
        <taxon>Dikarya</taxon>
        <taxon>Ascomycota</taxon>
        <taxon>Pezizomycotina</taxon>
        <taxon>Sordariomycetes</taxon>
        <taxon>Hypocreomycetidae</taxon>
        <taxon>Hypocreales</taxon>
        <taxon>Stachybotryaceae</taxon>
        <taxon>Stachybotrys</taxon>
    </lineage>
</organism>